<protein>
    <recommendedName>
        <fullName evidence="6">Ketoreductase domain-containing protein</fullName>
    </recommendedName>
</protein>
<dbReference type="InterPro" id="IPR036291">
    <property type="entry name" value="NAD(P)-bd_dom_sf"/>
</dbReference>
<dbReference type="PANTHER" id="PTHR44196:SF1">
    <property type="entry name" value="DEHYDROGENASE_REDUCTASE SDR FAMILY MEMBER 7B"/>
    <property type="match status" value="1"/>
</dbReference>
<dbReference type="PANTHER" id="PTHR44196">
    <property type="entry name" value="DEHYDROGENASE/REDUCTASE SDR FAMILY MEMBER 7B"/>
    <property type="match status" value="1"/>
</dbReference>
<dbReference type="GO" id="GO:0016491">
    <property type="term" value="F:oxidoreductase activity"/>
    <property type="evidence" value="ECO:0007669"/>
    <property type="project" value="UniProtKB-KW"/>
</dbReference>
<dbReference type="InterPro" id="IPR002347">
    <property type="entry name" value="SDR_fam"/>
</dbReference>
<dbReference type="PROSITE" id="PS00061">
    <property type="entry name" value="ADH_SHORT"/>
    <property type="match status" value="1"/>
</dbReference>
<dbReference type="Pfam" id="PF00106">
    <property type="entry name" value="adh_short"/>
    <property type="match status" value="1"/>
</dbReference>
<evidence type="ECO:0000256" key="1">
    <source>
        <dbReference type="ARBA" id="ARBA00006484"/>
    </source>
</evidence>
<accession>A0A7R8WL79</accession>
<feature type="region of interest" description="Disordered" evidence="4">
    <location>
        <begin position="503"/>
        <end position="550"/>
    </location>
</feature>
<keyword evidence="2" id="KW-0560">Oxidoreductase</keyword>
<evidence type="ECO:0000256" key="3">
    <source>
        <dbReference type="ARBA" id="ARBA00037096"/>
    </source>
</evidence>
<dbReference type="InterPro" id="IPR020904">
    <property type="entry name" value="Sc_DH/Rdtase_CS"/>
</dbReference>
<dbReference type="PRINTS" id="PR00080">
    <property type="entry name" value="SDRFAMILY"/>
</dbReference>
<feature type="domain" description="Ketoreductase" evidence="6">
    <location>
        <begin position="68"/>
        <end position="258"/>
    </location>
</feature>
<dbReference type="Gene3D" id="3.40.50.720">
    <property type="entry name" value="NAD(P)-binding Rossmann-like Domain"/>
    <property type="match status" value="1"/>
</dbReference>
<evidence type="ECO:0000256" key="4">
    <source>
        <dbReference type="SAM" id="MobiDB-lite"/>
    </source>
</evidence>
<evidence type="ECO:0000256" key="5">
    <source>
        <dbReference type="SAM" id="Phobius"/>
    </source>
</evidence>
<dbReference type="SUPFAM" id="SSF51735">
    <property type="entry name" value="NAD(P)-binding Rossmann-fold domains"/>
    <property type="match status" value="1"/>
</dbReference>
<evidence type="ECO:0000313" key="7">
    <source>
        <dbReference type="EMBL" id="CAD7231041.1"/>
    </source>
</evidence>
<dbReference type="PRINTS" id="PR00081">
    <property type="entry name" value="GDHRDH"/>
</dbReference>
<gene>
    <name evidence="7" type="ORF">CTOB1V02_LOCUS8895</name>
</gene>
<keyword evidence="5" id="KW-0812">Transmembrane</keyword>
<sequence>MLTSASVSSEPVVAIPSPSIPSVLWGTVSRLRNAILRPFTLPFIFFIMAYKFFWVWLEKRRRGTLHGKVVLVTGASSGLGKSIARKFYHLGSRVILSARNKAELEEFRAELLAGQQGSTTFPPVVLPMDLQDVNSIEALVQNVLRLNSGRVDILINCGGIGYRGTIADTALDVDIRLMLVNYFGHVALTRALLPSMRSARSGHIVFIGSVQGKMAIPQRSSYSASKHALGAFCDCLRAEVAADGIQVSLVAPSYIKTNFSRNAVTGEGDRHGGDYEDMLPRVCDAGEIYSLGTGSCIPSFKLLGTPEILFELFLGLDWDSVSLMSWEGKYLTIGNSRDRETTVVCTSETVYSLETGDCMQKPNIDQDEQEKICGLGMVFDMKTLNCKEKQETPCTVDCSSSVIENACPMGEVFDLEFLRCVAAGDRDNECFSLSCEEDGGTFDAVISQFGESTKLVKPINWSEVRSVNPFDDELLNTTMNNTATGITMEQTTVGTTFSDIEELTSTPTVTTEESTSESPRTGSTRSAAETSTYFAQTTSLSTTSKGPDSFEKTSYRLKTERDFNELTVNGTRKEDLLRTLEQQFQENLKIDVKVTGVFKGSTIIEVVPQNPKALSTLADLVESGDLALVDSNGKPIGEFSPKLGSASDFPTQEEKEGKNADKQTYIILGGLLAGFAFLTAILCGVILYKNSKKNAVESSAAPTVVVAYPFTKGAFPPPKVDLTYEEIYGSSGMGGVINRTVPIPPEDSVPNFGTEEEIYIHRRLQNEMDSMTFHHLNHDQRVEEQARYSPHHVPEDN</sequence>
<dbReference type="SMART" id="SM00822">
    <property type="entry name" value="PKS_KR"/>
    <property type="match status" value="1"/>
</dbReference>
<dbReference type="GO" id="GO:0006629">
    <property type="term" value="P:lipid metabolic process"/>
    <property type="evidence" value="ECO:0007669"/>
    <property type="project" value="UniProtKB-ARBA"/>
</dbReference>
<evidence type="ECO:0000256" key="2">
    <source>
        <dbReference type="ARBA" id="ARBA00023002"/>
    </source>
</evidence>
<keyword evidence="5" id="KW-0472">Membrane</keyword>
<feature type="compositionally biased region" description="Low complexity" evidence="4">
    <location>
        <begin position="503"/>
        <end position="526"/>
    </location>
</feature>
<reference evidence="7" key="1">
    <citation type="submission" date="2020-11" db="EMBL/GenBank/DDBJ databases">
        <authorList>
            <person name="Tran Van P."/>
        </authorList>
    </citation>
    <scope>NUCLEOTIDE SEQUENCE</scope>
</reference>
<feature type="transmembrane region" description="Helical" evidence="5">
    <location>
        <begin position="665"/>
        <end position="688"/>
    </location>
</feature>
<proteinExistence type="inferred from homology"/>
<organism evidence="7">
    <name type="scientific">Cyprideis torosa</name>
    <dbReference type="NCBI Taxonomy" id="163714"/>
    <lineage>
        <taxon>Eukaryota</taxon>
        <taxon>Metazoa</taxon>
        <taxon>Ecdysozoa</taxon>
        <taxon>Arthropoda</taxon>
        <taxon>Crustacea</taxon>
        <taxon>Oligostraca</taxon>
        <taxon>Ostracoda</taxon>
        <taxon>Podocopa</taxon>
        <taxon>Podocopida</taxon>
        <taxon>Cytherocopina</taxon>
        <taxon>Cytheroidea</taxon>
        <taxon>Cytherideidae</taxon>
        <taxon>Cyprideis</taxon>
    </lineage>
</organism>
<keyword evidence="5" id="KW-1133">Transmembrane helix</keyword>
<feature type="compositionally biased region" description="Polar residues" evidence="4">
    <location>
        <begin position="527"/>
        <end position="546"/>
    </location>
</feature>
<comment type="similarity">
    <text evidence="1">Belongs to the short-chain dehydrogenases/reductases (SDR) family.</text>
</comment>
<dbReference type="OrthoDB" id="5307821at2759"/>
<dbReference type="EMBL" id="OB663146">
    <property type="protein sequence ID" value="CAD7231041.1"/>
    <property type="molecule type" value="Genomic_DNA"/>
</dbReference>
<feature type="transmembrane region" description="Helical" evidence="5">
    <location>
        <begin position="39"/>
        <end position="57"/>
    </location>
</feature>
<comment type="function">
    <text evidence="3">Putative oxidoreductase.</text>
</comment>
<dbReference type="GO" id="GO:0016020">
    <property type="term" value="C:membrane"/>
    <property type="evidence" value="ECO:0007669"/>
    <property type="project" value="TreeGrafter"/>
</dbReference>
<evidence type="ECO:0000259" key="6">
    <source>
        <dbReference type="SMART" id="SM00822"/>
    </source>
</evidence>
<dbReference type="AlphaFoldDB" id="A0A7R8WL79"/>
<dbReference type="InterPro" id="IPR057326">
    <property type="entry name" value="KR_dom"/>
</dbReference>
<name>A0A7R8WL79_9CRUS</name>